<organism evidence="1 2">
    <name type="scientific">Reticulomyxa filosa</name>
    <dbReference type="NCBI Taxonomy" id="46433"/>
    <lineage>
        <taxon>Eukaryota</taxon>
        <taxon>Sar</taxon>
        <taxon>Rhizaria</taxon>
        <taxon>Retaria</taxon>
        <taxon>Foraminifera</taxon>
        <taxon>Monothalamids</taxon>
        <taxon>Reticulomyxidae</taxon>
        <taxon>Reticulomyxa</taxon>
    </lineage>
</organism>
<keyword evidence="2" id="KW-1185">Reference proteome</keyword>
<reference evidence="1 2" key="1">
    <citation type="journal article" date="2013" name="Curr. Biol.">
        <title>The Genome of the Foraminiferan Reticulomyxa filosa.</title>
        <authorList>
            <person name="Glockner G."/>
            <person name="Hulsmann N."/>
            <person name="Schleicher M."/>
            <person name="Noegel A.A."/>
            <person name="Eichinger L."/>
            <person name="Gallinger C."/>
            <person name="Pawlowski J."/>
            <person name="Sierra R."/>
            <person name="Euteneuer U."/>
            <person name="Pillet L."/>
            <person name="Moustafa A."/>
            <person name="Platzer M."/>
            <person name="Groth M."/>
            <person name="Szafranski K."/>
            <person name="Schliwa M."/>
        </authorList>
    </citation>
    <scope>NUCLEOTIDE SEQUENCE [LARGE SCALE GENOMIC DNA]</scope>
</reference>
<sequence length="338" mass="39694">MRNRWSGLFDGVKQPSFAFLDGTCACLCSITLCHKCTRMCCYTLFKVKHCGINEWTNKTSYNNKQYNFLKNYHGFNDNSFQKDIVDIKYLSHGQTRGSNFETSIWGFKFVFFHNVIHSTADMKMVPFVDQISRPPFTSAGCNNRIQPTKETLIKGMFKYCLLNPASDETTNNCGIFCITNGYRLFLEKKNIKFKSMRGDTIRRALNIESGKQIMFVEMDKITKYVGKKVKLENVGIRIYNTEKEQLELYYSTYPQDLIEGMRKRDVLFWIKIVIENSHYKLITKRMLKERTCDNCGLVYKLRHKCNEEKAIKRNQYKRRNGKFVKTKTSKNTKKGLMK</sequence>
<evidence type="ECO:0000313" key="1">
    <source>
        <dbReference type="EMBL" id="ETO12833.1"/>
    </source>
</evidence>
<gene>
    <name evidence="1" type="ORF">RFI_24539</name>
</gene>
<comment type="caution">
    <text evidence="1">The sequence shown here is derived from an EMBL/GenBank/DDBJ whole genome shotgun (WGS) entry which is preliminary data.</text>
</comment>
<dbReference type="AlphaFoldDB" id="X6MFP8"/>
<dbReference type="Proteomes" id="UP000023152">
    <property type="component" value="Unassembled WGS sequence"/>
</dbReference>
<protein>
    <submittedName>
        <fullName evidence="1">Uncharacterized protein</fullName>
    </submittedName>
</protein>
<evidence type="ECO:0000313" key="2">
    <source>
        <dbReference type="Proteomes" id="UP000023152"/>
    </source>
</evidence>
<dbReference type="EMBL" id="ASPP01021035">
    <property type="protein sequence ID" value="ETO12833.1"/>
    <property type="molecule type" value="Genomic_DNA"/>
</dbReference>
<accession>X6MFP8</accession>
<name>X6MFP8_RETFI</name>
<proteinExistence type="predicted"/>